<comment type="caution">
    <text evidence="2">The sequence shown here is derived from an EMBL/GenBank/DDBJ whole genome shotgun (WGS) entry which is preliminary data.</text>
</comment>
<keyword evidence="3" id="KW-1185">Reference proteome</keyword>
<dbReference type="AlphaFoldDB" id="A0A9W7ZXU9"/>
<reference evidence="2" key="1">
    <citation type="submission" date="2022-07" db="EMBL/GenBank/DDBJ databases">
        <title>Phylogenomic reconstructions and comparative analyses of Kickxellomycotina fungi.</title>
        <authorList>
            <person name="Reynolds N.K."/>
            <person name="Stajich J.E."/>
            <person name="Barry K."/>
            <person name="Grigoriev I.V."/>
            <person name="Crous P."/>
            <person name="Smith M.E."/>
        </authorList>
    </citation>
    <scope>NUCLEOTIDE SEQUENCE</scope>
    <source>
        <strain evidence="2">RSA 861</strain>
    </source>
</reference>
<gene>
    <name evidence="2" type="ORF">IWQ60_008619</name>
</gene>
<evidence type="ECO:0000256" key="1">
    <source>
        <dbReference type="SAM" id="Phobius"/>
    </source>
</evidence>
<protein>
    <submittedName>
        <fullName evidence="2">Uncharacterized protein</fullName>
    </submittedName>
</protein>
<evidence type="ECO:0000313" key="3">
    <source>
        <dbReference type="Proteomes" id="UP001150569"/>
    </source>
</evidence>
<dbReference type="Proteomes" id="UP001150569">
    <property type="component" value="Unassembled WGS sequence"/>
</dbReference>
<keyword evidence="1" id="KW-0812">Transmembrane</keyword>
<proteinExistence type="predicted"/>
<dbReference type="EMBL" id="JANBPT010000658">
    <property type="protein sequence ID" value="KAJ1914926.1"/>
    <property type="molecule type" value="Genomic_DNA"/>
</dbReference>
<feature type="transmembrane region" description="Helical" evidence="1">
    <location>
        <begin position="27"/>
        <end position="49"/>
    </location>
</feature>
<keyword evidence="1" id="KW-1133">Transmembrane helix</keyword>
<sequence>MKAGPQRGRQYTPKFRHPSSAVDELRLLIYLPIAYFSSLLTLAYFRLLLLHTLAMPTTRSPHLLAPPHAHRLTVATPTRSGADSGYTSDADEFYSACADVRSRPELNLDLRLVAKTRLAYETLLTPRSPADTCVDSSAFDPSFASYLGGRPSSPPAAELACTRQGRELTDSPAHVSPIAPIPIPAYYRRLRGHLYQLSEHLSHTQYLVTYLEEDVTNQQRQQRRLYDPAYTAAAELIQAKAATAVTSWDSAVRAFTTPFTSPQTQIRLTRVGVALASQWLGWLRWSRDVLPCAALIADIRSTQRLAVRLLSRVVARLWTRWMRSRAWWLRHLRSSAVLYSFLLSIYWHINHSELLAQLLQPLGLK</sequence>
<name>A0A9W7ZXU9_9FUNG</name>
<keyword evidence="1" id="KW-0472">Membrane</keyword>
<evidence type="ECO:0000313" key="2">
    <source>
        <dbReference type="EMBL" id="KAJ1914926.1"/>
    </source>
</evidence>
<accession>A0A9W7ZXU9</accession>
<organism evidence="2 3">
    <name type="scientific">Tieghemiomyces parasiticus</name>
    <dbReference type="NCBI Taxonomy" id="78921"/>
    <lineage>
        <taxon>Eukaryota</taxon>
        <taxon>Fungi</taxon>
        <taxon>Fungi incertae sedis</taxon>
        <taxon>Zoopagomycota</taxon>
        <taxon>Kickxellomycotina</taxon>
        <taxon>Dimargaritomycetes</taxon>
        <taxon>Dimargaritales</taxon>
        <taxon>Dimargaritaceae</taxon>
        <taxon>Tieghemiomyces</taxon>
    </lineage>
</organism>